<dbReference type="InterPro" id="IPR036637">
    <property type="entry name" value="Phosphohistidine_dom_sf"/>
</dbReference>
<dbReference type="Gene3D" id="3.50.30.10">
    <property type="entry name" value="Phosphohistidine domain"/>
    <property type="match status" value="1"/>
</dbReference>
<dbReference type="SUPFAM" id="SSF52009">
    <property type="entry name" value="Phosphohistidine domain"/>
    <property type="match status" value="1"/>
</dbReference>
<dbReference type="Gene3D" id="3.30.470.20">
    <property type="entry name" value="ATP-grasp fold, B domain"/>
    <property type="match status" value="1"/>
</dbReference>
<evidence type="ECO:0000259" key="1">
    <source>
        <dbReference type="Pfam" id="PF00391"/>
    </source>
</evidence>
<proteinExistence type="predicted"/>
<comment type="caution">
    <text evidence="3">The sequence shown here is derived from an EMBL/GenBank/DDBJ whole genome shotgun (WGS) entry which is preliminary data.</text>
</comment>
<evidence type="ECO:0000259" key="2">
    <source>
        <dbReference type="Pfam" id="PF01326"/>
    </source>
</evidence>
<reference evidence="3 4" key="1">
    <citation type="submission" date="2021-09" db="EMBL/GenBank/DDBJ databases">
        <title>Isoptericola luteus sp. nov., a novel bacterium isolated from Harbin, the capital city of Heilongjiang province.</title>
        <authorList>
            <person name="Li J."/>
        </authorList>
    </citation>
    <scope>NUCLEOTIDE SEQUENCE [LARGE SCALE GENOMIC DNA]</scope>
    <source>
        <strain evidence="3 4">NEAU-Y5</strain>
    </source>
</reference>
<dbReference type="PANTHER" id="PTHR43615:SF1">
    <property type="entry name" value="PPDK_N DOMAIN-CONTAINING PROTEIN"/>
    <property type="match status" value="1"/>
</dbReference>
<keyword evidence="4" id="KW-1185">Reference proteome</keyword>
<organism evidence="3 4">
    <name type="scientific">Isoptericola luteus</name>
    <dbReference type="NCBI Taxonomy" id="2879484"/>
    <lineage>
        <taxon>Bacteria</taxon>
        <taxon>Bacillati</taxon>
        <taxon>Actinomycetota</taxon>
        <taxon>Actinomycetes</taxon>
        <taxon>Micrococcales</taxon>
        <taxon>Promicromonosporaceae</taxon>
        <taxon>Isoptericola</taxon>
    </lineage>
</organism>
<evidence type="ECO:0000313" key="4">
    <source>
        <dbReference type="Proteomes" id="UP001319870"/>
    </source>
</evidence>
<dbReference type="InterPro" id="IPR002192">
    <property type="entry name" value="PPDK_AMP/ATP-bd"/>
</dbReference>
<keyword evidence="3" id="KW-0670">Pyruvate</keyword>
<dbReference type="InterPro" id="IPR008279">
    <property type="entry name" value="PEP-util_enz_mobile_dom"/>
</dbReference>
<feature type="domain" description="Pyruvate phosphate dikinase AMP/ATP-binding" evidence="2">
    <location>
        <begin position="55"/>
        <end position="276"/>
    </location>
</feature>
<evidence type="ECO:0000313" key="3">
    <source>
        <dbReference type="EMBL" id="MCA5894223.1"/>
    </source>
</evidence>
<protein>
    <submittedName>
        <fullName evidence="3">Pyruvate, phosphate dikinase</fullName>
    </submittedName>
</protein>
<dbReference type="InterPro" id="IPR051549">
    <property type="entry name" value="PEP_Utilizing_Enz"/>
</dbReference>
<sequence length="420" mass="42696">MLPVVPLHATTAAHGGKAATLGRLHRLGLPVPDGFVVPAEVAVEHLPAAVGTGLGELTGTERADAAVAVRSSASDEDGARTSAAGQYETTLGVVGVDDVVAAVVACRASSHGVRATAYHAAMSYDAGRPADGAQTGVEVAVVVQRLVDARVAGVLFTAGFDGGRTVIEASWGLGESVVQGAVDPDRWTVVAGRVVDHRTGSKRTRVDRPPAGAGTVVRDVRPADRDRPCLEDATVLAVAALGERVADLLGGPQDVEWAVDDDGTLWLLQARPVTATLPPDRCERAMRPVPGAIPGPSPAHSESRDRPGAVLTGVAGSSGWATGPARVVRGPDDFAAVRPGDVLVCRETDPAWTPLFGVAAAVVTETGGLLSHAAIVARELRLPAVLGVPGAVRALHGAGTVDVDGDAGTVTLEPPGAKPF</sequence>
<dbReference type="Gene3D" id="3.30.1490.20">
    <property type="entry name" value="ATP-grasp fold, A domain"/>
    <property type="match status" value="2"/>
</dbReference>
<name>A0ABS7ZH22_9MICO</name>
<dbReference type="Pfam" id="PF00391">
    <property type="entry name" value="PEP-utilizers"/>
    <property type="match status" value="1"/>
</dbReference>
<dbReference type="PANTHER" id="PTHR43615">
    <property type="entry name" value="PHOSPHOENOLPYRUVATE SYNTHASE-RELATED"/>
    <property type="match status" value="1"/>
</dbReference>
<dbReference type="SUPFAM" id="SSF56059">
    <property type="entry name" value="Glutathione synthetase ATP-binding domain-like"/>
    <property type="match status" value="1"/>
</dbReference>
<accession>A0ABS7ZH22</accession>
<feature type="domain" description="PEP-utilising enzyme mobile" evidence="1">
    <location>
        <begin position="338"/>
        <end position="408"/>
    </location>
</feature>
<dbReference type="Pfam" id="PF01326">
    <property type="entry name" value="PPDK_N"/>
    <property type="match status" value="1"/>
</dbReference>
<dbReference type="EMBL" id="JAIXCQ010000008">
    <property type="protein sequence ID" value="MCA5894223.1"/>
    <property type="molecule type" value="Genomic_DNA"/>
</dbReference>
<dbReference type="Proteomes" id="UP001319870">
    <property type="component" value="Unassembled WGS sequence"/>
</dbReference>
<gene>
    <name evidence="3" type="ORF">LEP48_12815</name>
</gene>
<dbReference type="InterPro" id="IPR013815">
    <property type="entry name" value="ATP_grasp_subdomain_1"/>
</dbReference>